<sequence>MVPVCTSSGPGVTYTHSRWQGFSQYATVLPALLFINLEAGSQPSCCPTPIAPRMQIAFGSGSDRAVLHLPIINMAALISHFRRLSMADVEDFIYSYVKCEYARYALHSDLDHNSRLSRLKRTLQIKTVHIPQAARWKAIGRAFGDMDSHIPHHIINDTRDCIRLLEARDVDPILLREVLVAFAKENGRSLSTRATARRLLTQHLLVRKLWFEDGAMFARSRRGQKAMDWVEAAEDHLIESRIQEAGMTRVTNYWRVQHLSLLARHGSLLDLRPGAALYHDGSQFSIYDPDLLREPWQSTENLLT</sequence>
<name>A0A6A6BGU4_9PEZI</name>
<dbReference type="RefSeq" id="XP_033398365.1">
    <property type="nucleotide sequence ID" value="XM_033543138.1"/>
</dbReference>
<dbReference type="Proteomes" id="UP000799438">
    <property type="component" value="Unassembled WGS sequence"/>
</dbReference>
<evidence type="ECO:0000313" key="2">
    <source>
        <dbReference type="Proteomes" id="UP000799438"/>
    </source>
</evidence>
<proteinExistence type="predicted"/>
<dbReference type="GeneID" id="54300635"/>
<accession>A0A6A6BGU4</accession>
<gene>
    <name evidence="1" type="ORF">K452DRAFT_308295</name>
</gene>
<reference evidence="1" key="1">
    <citation type="journal article" date="2020" name="Stud. Mycol.">
        <title>101 Dothideomycetes genomes: a test case for predicting lifestyles and emergence of pathogens.</title>
        <authorList>
            <person name="Haridas S."/>
            <person name="Albert R."/>
            <person name="Binder M."/>
            <person name="Bloem J."/>
            <person name="Labutti K."/>
            <person name="Salamov A."/>
            <person name="Andreopoulos B."/>
            <person name="Baker S."/>
            <person name="Barry K."/>
            <person name="Bills G."/>
            <person name="Bluhm B."/>
            <person name="Cannon C."/>
            <person name="Castanera R."/>
            <person name="Culley D."/>
            <person name="Daum C."/>
            <person name="Ezra D."/>
            <person name="Gonzalez J."/>
            <person name="Henrissat B."/>
            <person name="Kuo A."/>
            <person name="Liang C."/>
            <person name="Lipzen A."/>
            <person name="Lutzoni F."/>
            <person name="Magnuson J."/>
            <person name="Mondo S."/>
            <person name="Nolan M."/>
            <person name="Ohm R."/>
            <person name="Pangilinan J."/>
            <person name="Park H.-J."/>
            <person name="Ramirez L."/>
            <person name="Alfaro M."/>
            <person name="Sun H."/>
            <person name="Tritt A."/>
            <person name="Yoshinaga Y."/>
            <person name="Zwiers L.-H."/>
            <person name="Turgeon B."/>
            <person name="Goodwin S."/>
            <person name="Spatafora J."/>
            <person name="Crous P."/>
            <person name="Grigoriev I."/>
        </authorList>
    </citation>
    <scope>NUCLEOTIDE SEQUENCE</scope>
    <source>
        <strain evidence="1">CBS 121167</strain>
    </source>
</reference>
<organism evidence="1 2">
    <name type="scientific">Aplosporella prunicola CBS 121167</name>
    <dbReference type="NCBI Taxonomy" id="1176127"/>
    <lineage>
        <taxon>Eukaryota</taxon>
        <taxon>Fungi</taxon>
        <taxon>Dikarya</taxon>
        <taxon>Ascomycota</taxon>
        <taxon>Pezizomycotina</taxon>
        <taxon>Dothideomycetes</taxon>
        <taxon>Dothideomycetes incertae sedis</taxon>
        <taxon>Botryosphaeriales</taxon>
        <taxon>Aplosporellaceae</taxon>
        <taxon>Aplosporella</taxon>
    </lineage>
</organism>
<dbReference type="EMBL" id="ML995484">
    <property type="protein sequence ID" value="KAF2142653.1"/>
    <property type="molecule type" value="Genomic_DNA"/>
</dbReference>
<protein>
    <submittedName>
        <fullName evidence="1">Uncharacterized protein</fullName>
    </submittedName>
</protein>
<dbReference type="AlphaFoldDB" id="A0A6A6BGU4"/>
<evidence type="ECO:0000313" key="1">
    <source>
        <dbReference type="EMBL" id="KAF2142653.1"/>
    </source>
</evidence>
<keyword evidence="2" id="KW-1185">Reference proteome</keyword>